<dbReference type="Ensembl" id="ENSCAFT00845047031.1">
    <property type="protein sequence ID" value="ENSCAFP00845036906.1"/>
    <property type="gene ID" value="ENSCAFG00845025956.1"/>
</dbReference>
<dbReference type="FunFam" id="2.30.29.30:FF:000162">
    <property type="entry name" value="protein ECT2 isoform X2"/>
    <property type="match status" value="1"/>
</dbReference>
<dbReference type="PROSITE" id="PS00741">
    <property type="entry name" value="DH_1"/>
    <property type="match status" value="1"/>
</dbReference>
<organism evidence="27 28">
    <name type="scientific">Canis lupus familiaris</name>
    <name type="common">Dog</name>
    <name type="synonym">Canis familiaris</name>
    <dbReference type="NCBI Taxonomy" id="9615"/>
    <lineage>
        <taxon>Eukaryota</taxon>
        <taxon>Metazoa</taxon>
        <taxon>Chordata</taxon>
        <taxon>Craniata</taxon>
        <taxon>Vertebrata</taxon>
        <taxon>Euteleostomi</taxon>
        <taxon>Mammalia</taxon>
        <taxon>Eutheria</taxon>
        <taxon>Laurasiatheria</taxon>
        <taxon>Carnivora</taxon>
        <taxon>Caniformia</taxon>
        <taxon>Canidae</taxon>
        <taxon>Canis</taxon>
    </lineage>
</organism>
<dbReference type="GO" id="GO:0035556">
    <property type="term" value="P:intracellular signal transduction"/>
    <property type="evidence" value="ECO:0007669"/>
    <property type="project" value="InterPro"/>
</dbReference>
<dbReference type="GO" id="GO:0005096">
    <property type="term" value="F:GTPase activator activity"/>
    <property type="evidence" value="ECO:0007669"/>
    <property type="project" value="Ensembl"/>
</dbReference>
<dbReference type="SUPFAM" id="SSF52113">
    <property type="entry name" value="BRCT domain"/>
    <property type="match status" value="2"/>
</dbReference>
<dbReference type="OrthoDB" id="9997817at2759"/>
<keyword evidence="22" id="KW-0131">Cell cycle</keyword>
<dbReference type="Reactome" id="R-CFA-416482">
    <property type="pathway name" value="G alpha (12/13) signalling events"/>
</dbReference>
<dbReference type="InterPro" id="IPR000219">
    <property type="entry name" value="DH_dom"/>
</dbReference>
<feature type="region of interest" description="Disordered" evidence="25">
    <location>
        <begin position="871"/>
        <end position="890"/>
    </location>
</feature>
<dbReference type="GO" id="GO:0005634">
    <property type="term" value="C:nucleus"/>
    <property type="evidence" value="ECO:0000318"/>
    <property type="project" value="GO_Central"/>
</dbReference>
<feature type="compositionally biased region" description="Polar residues" evidence="25">
    <location>
        <begin position="434"/>
        <end position="466"/>
    </location>
</feature>
<dbReference type="InterPro" id="IPR049395">
    <property type="entry name" value="ECT2_PH"/>
</dbReference>
<dbReference type="GO" id="GO:0015031">
    <property type="term" value="P:protein transport"/>
    <property type="evidence" value="ECO:0007669"/>
    <property type="project" value="UniProtKB-KW"/>
</dbReference>
<dbReference type="Gene3D" id="3.40.50.10190">
    <property type="entry name" value="BRCT domain"/>
    <property type="match status" value="3"/>
</dbReference>
<dbReference type="Pfam" id="PF21243">
    <property type="entry name" value="ECT2_BRCT0"/>
    <property type="match status" value="1"/>
</dbReference>
<keyword evidence="15" id="KW-0832">Ubl conjugation</keyword>
<dbReference type="GO" id="GO:0070301">
    <property type="term" value="P:cellular response to hydrogen peroxide"/>
    <property type="evidence" value="ECO:0007669"/>
    <property type="project" value="Ensembl"/>
</dbReference>
<dbReference type="GO" id="GO:0071277">
    <property type="term" value="P:cellular response to calcium ion"/>
    <property type="evidence" value="ECO:0007669"/>
    <property type="project" value="Ensembl"/>
</dbReference>
<dbReference type="InterPro" id="IPR035899">
    <property type="entry name" value="DBL_dom_sf"/>
</dbReference>
<keyword evidence="8" id="KW-0963">Cytoplasm</keyword>
<dbReference type="SUPFAM" id="SSF50729">
    <property type="entry name" value="PH domain-like"/>
    <property type="match status" value="1"/>
</dbReference>
<evidence type="ECO:0000256" key="15">
    <source>
        <dbReference type="ARBA" id="ARBA00022843"/>
    </source>
</evidence>
<keyword evidence="20" id="KW-0206">Cytoskeleton</keyword>
<keyword evidence="26" id="KW-0732">Signal</keyword>
<dbReference type="GO" id="GO:0000281">
    <property type="term" value="P:mitotic cytokinesis"/>
    <property type="evidence" value="ECO:0000318"/>
    <property type="project" value="GO_Central"/>
</dbReference>
<evidence type="ECO:0000256" key="4">
    <source>
        <dbReference type="ARBA" id="ARBA00004435"/>
    </source>
</evidence>
<keyword evidence="7" id="KW-0813">Transport</keyword>
<keyword evidence="16" id="KW-0524">Neurogenesis</keyword>
<dbReference type="GO" id="GO:0043065">
    <property type="term" value="P:positive regulation of apoptotic process"/>
    <property type="evidence" value="ECO:0007669"/>
    <property type="project" value="Ensembl"/>
</dbReference>
<dbReference type="GeneTree" id="ENSGT00940000156299"/>
<dbReference type="GO" id="GO:0005923">
    <property type="term" value="C:bicellular tight junction"/>
    <property type="evidence" value="ECO:0007669"/>
    <property type="project" value="UniProtKB-SubCell"/>
</dbReference>
<dbReference type="CDD" id="cd17732">
    <property type="entry name" value="BRCT_Ect2_rpt2"/>
    <property type="match status" value="1"/>
</dbReference>
<keyword evidence="19" id="KW-0007">Acetylation</keyword>
<keyword evidence="13" id="KW-0677">Repeat</keyword>
<dbReference type="PROSITE" id="PS50010">
    <property type="entry name" value="DH_2"/>
    <property type="match status" value="1"/>
</dbReference>
<evidence type="ECO:0000313" key="28">
    <source>
        <dbReference type="Proteomes" id="UP000805418"/>
    </source>
</evidence>
<evidence type="ECO:0000256" key="17">
    <source>
        <dbReference type="ARBA" id="ARBA00022927"/>
    </source>
</evidence>
<evidence type="ECO:0000256" key="12">
    <source>
        <dbReference type="ARBA" id="ARBA00022658"/>
    </source>
</evidence>
<dbReference type="GO" id="GO:0032154">
    <property type="term" value="C:cleavage furrow"/>
    <property type="evidence" value="ECO:0007669"/>
    <property type="project" value="UniProtKB-SubCell"/>
</dbReference>
<dbReference type="GO" id="GO:0031267">
    <property type="term" value="F:small GTPase binding"/>
    <property type="evidence" value="ECO:0007669"/>
    <property type="project" value="Ensembl"/>
</dbReference>
<accession>A0A8I3PQ90</accession>
<dbReference type="GO" id="GO:0030154">
    <property type="term" value="P:cell differentiation"/>
    <property type="evidence" value="ECO:0007669"/>
    <property type="project" value="UniProtKB-KW"/>
</dbReference>
<dbReference type="CDD" id="cd01229">
    <property type="entry name" value="PH_Ect2"/>
    <property type="match status" value="1"/>
</dbReference>
<keyword evidence="14" id="KW-0221">Differentiation</keyword>
<reference evidence="27" key="3">
    <citation type="submission" date="2025-09" db="UniProtKB">
        <authorList>
            <consortium name="Ensembl"/>
        </authorList>
    </citation>
    <scope>IDENTIFICATION</scope>
    <source>
        <strain evidence="27">Boxer</strain>
    </source>
</reference>
<dbReference type="GO" id="GO:2000431">
    <property type="term" value="P:regulation of cytokinesis, actomyosin contractile ring assembly"/>
    <property type="evidence" value="ECO:0007669"/>
    <property type="project" value="InterPro"/>
</dbReference>
<dbReference type="GO" id="GO:0097149">
    <property type="term" value="C:centralspindlin complex"/>
    <property type="evidence" value="ECO:0007669"/>
    <property type="project" value="Ensembl"/>
</dbReference>
<dbReference type="GO" id="GO:0000902">
    <property type="term" value="P:cell morphogenesis"/>
    <property type="evidence" value="ECO:0007669"/>
    <property type="project" value="Ensembl"/>
</dbReference>
<evidence type="ECO:0000256" key="26">
    <source>
        <dbReference type="SAM" id="SignalP"/>
    </source>
</evidence>
<dbReference type="CDD" id="cd17733">
    <property type="entry name" value="BRCT_Ect2_rpt1"/>
    <property type="match status" value="1"/>
</dbReference>
<dbReference type="GO" id="GO:0070830">
    <property type="term" value="P:bicellular tight junction assembly"/>
    <property type="evidence" value="ECO:0007669"/>
    <property type="project" value="Ensembl"/>
</dbReference>
<dbReference type="GO" id="GO:0042803">
    <property type="term" value="F:protein homodimerization activity"/>
    <property type="evidence" value="ECO:0007669"/>
    <property type="project" value="Ensembl"/>
</dbReference>
<evidence type="ECO:0000256" key="1">
    <source>
        <dbReference type="ARBA" id="ARBA00004123"/>
    </source>
</evidence>
<dbReference type="Reactome" id="R-CFA-9013026">
    <property type="pathway name" value="RHOB GTPase cycle"/>
</dbReference>
<keyword evidence="9" id="KW-1017">Isopeptide bond</keyword>
<dbReference type="GO" id="GO:0071479">
    <property type="term" value="P:cellular response to ionizing radiation"/>
    <property type="evidence" value="ECO:0007669"/>
    <property type="project" value="Ensembl"/>
</dbReference>
<evidence type="ECO:0000256" key="8">
    <source>
        <dbReference type="ARBA" id="ARBA00022490"/>
    </source>
</evidence>
<evidence type="ECO:0000256" key="21">
    <source>
        <dbReference type="ARBA" id="ARBA00023242"/>
    </source>
</evidence>
<evidence type="ECO:0000256" key="20">
    <source>
        <dbReference type="ARBA" id="ARBA00023212"/>
    </source>
</evidence>
<evidence type="ECO:0000256" key="2">
    <source>
        <dbReference type="ARBA" id="ARBA00004186"/>
    </source>
</evidence>
<dbReference type="GO" id="GO:0051988">
    <property type="term" value="P:regulation of attachment of spindle microtubules to kinetochore"/>
    <property type="evidence" value="ECO:0007669"/>
    <property type="project" value="Ensembl"/>
</dbReference>
<dbReference type="Reactome" id="R-CFA-9013148">
    <property type="pathway name" value="CDC42 GTPase cycle"/>
</dbReference>
<dbReference type="PANTHER" id="PTHR16777">
    <property type="entry name" value="PROTEIN ECT2"/>
    <property type="match status" value="1"/>
</dbReference>
<dbReference type="GO" id="GO:1903438">
    <property type="term" value="P:positive regulation of mitotic cytokinetic process"/>
    <property type="evidence" value="ECO:0007669"/>
    <property type="project" value="Ensembl"/>
</dbReference>
<evidence type="ECO:0000256" key="13">
    <source>
        <dbReference type="ARBA" id="ARBA00022737"/>
    </source>
</evidence>
<dbReference type="Pfam" id="PF21242">
    <property type="entry name" value="ECT2_PH"/>
    <property type="match status" value="1"/>
</dbReference>
<dbReference type="Pfam" id="PF00533">
    <property type="entry name" value="BRCT"/>
    <property type="match status" value="1"/>
</dbReference>
<dbReference type="SMART" id="SM00325">
    <property type="entry name" value="RhoGEF"/>
    <property type="match status" value="1"/>
</dbReference>
<dbReference type="GO" id="GO:0045666">
    <property type="term" value="P:positive regulation of neuron differentiation"/>
    <property type="evidence" value="ECO:0007669"/>
    <property type="project" value="Ensembl"/>
</dbReference>
<dbReference type="GO" id="GO:0005085">
    <property type="term" value="F:guanyl-nucleotide exchange factor activity"/>
    <property type="evidence" value="ECO:0000318"/>
    <property type="project" value="GO_Central"/>
</dbReference>
<evidence type="ECO:0000256" key="7">
    <source>
        <dbReference type="ARBA" id="ARBA00022448"/>
    </source>
</evidence>
<dbReference type="Gene3D" id="2.30.29.30">
    <property type="entry name" value="Pleckstrin-homology domain (PH domain)/Phosphotyrosine-binding domain (PTB)"/>
    <property type="match status" value="1"/>
</dbReference>
<evidence type="ECO:0000256" key="16">
    <source>
        <dbReference type="ARBA" id="ARBA00022902"/>
    </source>
</evidence>
<evidence type="ECO:0000313" key="27">
    <source>
        <dbReference type="Ensembl" id="ENSCAFP00845036906.1"/>
    </source>
</evidence>
<keyword evidence="21" id="KW-0539">Nucleus</keyword>
<dbReference type="InterPro" id="IPR001331">
    <property type="entry name" value="GDS_CDC24_CS"/>
</dbReference>
<dbReference type="InterPro" id="IPR026817">
    <property type="entry name" value="Ect2"/>
</dbReference>
<dbReference type="FunFam" id="1.20.900.10:FF:000022">
    <property type="entry name" value="protein ECT2 isoform X1"/>
    <property type="match status" value="1"/>
</dbReference>
<name>A0A8I3PQ90_CANLF</name>
<dbReference type="GO" id="GO:0005829">
    <property type="term" value="C:cytosol"/>
    <property type="evidence" value="ECO:0007669"/>
    <property type="project" value="Ensembl"/>
</dbReference>
<feature type="chain" id="PRO_5043882363" description="Protein ECT2" evidence="26">
    <location>
        <begin position="19"/>
        <end position="989"/>
    </location>
</feature>
<dbReference type="CDD" id="cd00160">
    <property type="entry name" value="RhoGEF"/>
    <property type="match status" value="1"/>
</dbReference>
<evidence type="ECO:0000256" key="14">
    <source>
        <dbReference type="ARBA" id="ARBA00022782"/>
    </source>
</evidence>
<protein>
    <recommendedName>
        <fullName evidence="23">Protein ECT2</fullName>
    </recommendedName>
    <alternativeName>
        <fullName evidence="24">Epithelial cell-transforming sequence 2 oncogene</fullName>
    </alternativeName>
</protein>
<dbReference type="Reactome" id="R-CFA-193648">
    <property type="pathway name" value="NRAGE signals death through JNK"/>
</dbReference>
<dbReference type="Reactome" id="R-CFA-9013149">
    <property type="pathway name" value="RAC1 GTPase cycle"/>
</dbReference>
<evidence type="ECO:0000256" key="19">
    <source>
        <dbReference type="ARBA" id="ARBA00022990"/>
    </source>
</evidence>
<keyword evidence="28" id="KW-1185">Reference proteome</keyword>
<feature type="compositionally biased region" description="Polar residues" evidence="25">
    <location>
        <begin position="872"/>
        <end position="885"/>
    </location>
</feature>
<evidence type="ECO:0000256" key="23">
    <source>
        <dbReference type="ARBA" id="ARBA00074354"/>
    </source>
</evidence>
<dbReference type="AlphaFoldDB" id="A0A8I3PQ90"/>
<dbReference type="Gene3D" id="1.20.900.10">
    <property type="entry name" value="Dbl homology (DH) domain"/>
    <property type="match status" value="1"/>
</dbReference>
<evidence type="ECO:0000256" key="18">
    <source>
        <dbReference type="ARBA" id="ARBA00022949"/>
    </source>
</evidence>
<evidence type="ECO:0000256" key="3">
    <source>
        <dbReference type="ARBA" id="ARBA00004214"/>
    </source>
</evidence>
<dbReference type="Pfam" id="PF12738">
    <property type="entry name" value="PTCB-BRCT"/>
    <property type="match status" value="1"/>
</dbReference>
<keyword evidence="11" id="KW-0132">Cell division</keyword>
<keyword evidence="6" id="KW-0796">Tight junction</keyword>
<dbReference type="GO" id="GO:0005938">
    <property type="term" value="C:cell cortex"/>
    <property type="evidence" value="ECO:0000318"/>
    <property type="project" value="GO_Central"/>
</dbReference>
<reference evidence="27" key="1">
    <citation type="submission" date="2020-03" db="EMBL/GenBank/DDBJ databases">
        <title>Long-read based genome assembly of a Labrador retriever dog.</title>
        <authorList>
            <person name="Eory L."/>
            <person name="Zhang W."/>
            <person name="Schoenebeck J."/>
        </authorList>
    </citation>
    <scope>NUCLEOTIDE SEQUENCE [LARGE SCALE GENOMIC DNA]</scope>
    <source>
        <strain evidence="27">Labrador retriever</strain>
    </source>
</reference>
<dbReference type="InterPro" id="IPR049396">
    <property type="entry name" value="ECT2_BRCT0"/>
</dbReference>
<comment type="subcellular location">
    <subcellularLocation>
        <location evidence="4">Cell junction</location>
        <location evidence="4">Tight junction</location>
    </subcellularLocation>
    <subcellularLocation>
        <location evidence="5">Cleavage furrow</location>
    </subcellularLocation>
    <subcellularLocation>
        <location evidence="2">Cytoplasm</location>
        <location evidence="2">Cytoskeleton</location>
        <location evidence="2">Spindle</location>
    </subcellularLocation>
    <subcellularLocation>
        <location evidence="3">Midbody</location>
    </subcellularLocation>
    <subcellularLocation>
        <location evidence="1">Nucleus</location>
    </subcellularLocation>
</comment>
<proteinExistence type="predicted"/>
<evidence type="ECO:0000256" key="6">
    <source>
        <dbReference type="ARBA" id="ARBA00022427"/>
    </source>
</evidence>
<dbReference type="FunFam" id="3.40.50.10190:FF:000015">
    <property type="entry name" value="protein ECT2 isoform X1"/>
    <property type="match status" value="1"/>
</dbReference>
<dbReference type="InterPro" id="IPR001357">
    <property type="entry name" value="BRCT_dom"/>
</dbReference>
<evidence type="ECO:0000256" key="25">
    <source>
        <dbReference type="SAM" id="MobiDB-lite"/>
    </source>
</evidence>
<gene>
    <name evidence="27" type="primary">ECT2</name>
</gene>
<sequence length="989" mass="112231">MVTLLLVMLQYRRVLTMADNSLLTSTTGRTSLADSSIFDCKVTEISKENVFIGSASYVEEEMPQIETRMILVQDAGKQEELIKALKTIKIMEVPVIKIRESCPGKSDEKLIKSIVNMEIKVPFVKMESLEEFEGLDSPEFENVFIVTDFQDSVFNELHKMDHRIVGPPVILNCAQKGEPLPFSCRPLYCTSMMNLVLCFTGFRKKEELVRLVTLVHHMGGVIRKDFNSKVTHLVANCTQGEKFRIAVSLGTPIMKSEWIYKAWERRNEQDFSASVDDFKNEFKVPPFQDCILSFLGFSDEEKTNMEEMTKMQGGNCLPVGDERCTHLVVEENIVKELPFEPSKKLYVVKQEWFWGSIQMDARAGETMYLYEKANTPELKKSVSLLSLNTPNSNRKRRRLKETLAQLSRETDMSPFPPRKRPSAEHSLSIGSLLDISNTPESSINYGETPKSCTKSSKNSTPVPSKQSARWQVAKELYQTESNYVNILATIIQLFQVPLEEEGQRGGPILAPEEIKTIFGSIPDIFDVHMKIKDDLEDLIVNWDESKSIGDIFLKYSKDLVKTYPPFVNFFEMSKETIIKCEKQKPRFHAFLKINQAKPECGRQSLVELLIRPVQRLPSVALLLNDLRKHTAEENPDKSTLEKAIGSLKEVMTHINEDKRKTEAQKQIFDVVYEVDGCPANLLSSHRSLVQRVETISLGEHPCDRGEQVTLFLFNDCLEIARKRHKVIGTFRSPPGHTRPPASLKHVHLMPLSQIKKVLDIRETEDCHNAFALLVRPPTERANVLLSFQMTSEELPKENWLKMLCRHVANTICKADAENLIYSADPESFEVNTKDMDSTLSRASRAIKKTSKKVTRAFSFSKTPKRALRRALMTSQSSVEGRSPSSNDKHVMSRLSSTSSLAIVHSVSTSNIIGFTKHVYVQRSNSTGGRSQNSWFRSIRHSASRASFSEILKGTIDFSNFKKSPIQVIFDICEELGDMPTSNGNKPREV</sequence>
<keyword evidence="17" id="KW-0653">Protein transport</keyword>
<evidence type="ECO:0000256" key="11">
    <source>
        <dbReference type="ARBA" id="ARBA00022618"/>
    </source>
</evidence>
<dbReference type="FunFam" id="3.40.50.10190:FF:000016">
    <property type="entry name" value="protein ECT2 isoform X3"/>
    <property type="match status" value="1"/>
</dbReference>
<dbReference type="SMART" id="SM00292">
    <property type="entry name" value="BRCT"/>
    <property type="match status" value="2"/>
</dbReference>
<dbReference type="GO" id="GO:0042307">
    <property type="term" value="P:positive regulation of protein import into nucleus"/>
    <property type="evidence" value="ECO:0007669"/>
    <property type="project" value="Ensembl"/>
</dbReference>
<feature type="signal peptide" evidence="26">
    <location>
        <begin position="1"/>
        <end position="18"/>
    </location>
</feature>
<evidence type="ECO:0000256" key="24">
    <source>
        <dbReference type="ARBA" id="ARBA00075521"/>
    </source>
</evidence>
<dbReference type="Reactome" id="R-CFA-8980692">
    <property type="pathway name" value="RHOA GTPase cycle"/>
</dbReference>
<dbReference type="InterPro" id="IPR036420">
    <property type="entry name" value="BRCT_dom_sf"/>
</dbReference>
<keyword evidence="18" id="KW-0965">Cell junction</keyword>
<evidence type="ECO:0000256" key="10">
    <source>
        <dbReference type="ARBA" id="ARBA00022553"/>
    </source>
</evidence>
<keyword evidence="12" id="KW-0344">Guanine-nucleotide releasing factor</keyword>
<evidence type="ECO:0000256" key="9">
    <source>
        <dbReference type="ARBA" id="ARBA00022499"/>
    </source>
</evidence>
<dbReference type="PANTHER" id="PTHR16777:SF2">
    <property type="entry name" value="PROTEIN ECT2"/>
    <property type="match status" value="1"/>
</dbReference>
<dbReference type="GO" id="GO:0051260">
    <property type="term" value="P:protein homooligomerization"/>
    <property type="evidence" value="ECO:0007669"/>
    <property type="project" value="Ensembl"/>
</dbReference>
<dbReference type="InterPro" id="IPR011993">
    <property type="entry name" value="PH-like_dom_sf"/>
</dbReference>
<dbReference type="GO" id="GO:0016604">
    <property type="term" value="C:nuclear body"/>
    <property type="evidence" value="ECO:0007669"/>
    <property type="project" value="Ensembl"/>
</dbReference>
<dbReference type="Pfam" id="PF00621">
    <property type="entry name" value="RhoGEF"/>
    <property type="match status" value="1"/>
</dbReference>
<dbReference type="GO" id="GO:0030496">
    <property type="term" value="C:midbody"/>
    <property type="evidence" value="ECO:0007669"/>
    <property type="project" value="UniProtKB-SubCell"/>
</dbReference>
<evidence type="ECO:0000256" key="5">
    <source>
        <dbReference type="ARBA" id="ARBA00004626"/>
    </source>
</evidence>
<dbReference type="Proteomes" id="UP000805418">
    <property type="component" value="Chromosome 34"/>
</dbReference>
<dbReference type="PROSITE" id="PS50172">
    <property type="entry name" value="BRCT"/>
    <property type="match status" value="2"/>
</dbReference>
<dbReference type="FunCoup" id="A0A8I3PQ90">
    <property type="interactions" value="560"/>
</dbReference>
<dbReference type="GO" id="GO:0007399">
    <property type="term" value="P:nervous system development"/>
    <property type="evidence" value="ECO:0000318"/>
    <property type="project" value="GO_Central"/>
</dbReference>
<evidence type="ECO:0000256" key="22">
    <source>
        <dbReference type="ARBA" id="ARBA00023306"/>
    </source>
</evidence>
<feature type="region of interest" description="Disordered" evidence="25">
    <location>
        <begin position="404"/>
        <end position="466"/>
    </location>
</feature>
<reference evidence="27" key="2">
    <citation type="submission" date="2025-08" db="UniProtKB">
        <authorList>
            <consortium name="Ensembl"/>
        </authorList>
    </citation>
    <scope>IDENTIFICATION</scope>
    <source>
        <strain evidence="27">Boxer</strain>
    </source>
</reference>
<keyword evidence="10" id="KW-0597">Phosphoprotein</keyword>
<dbReference type="SUPFAM" id="SSF48065">
    <property type="entry name" value="DBL homology domain (DH-domain)"/>
    <property type="match status" value="1"/>
</dbReference>